<dbReference type="GO" id="GO:0006352">
    <property type="term" value="P:DNA-templated transcription initiation"/>
    <property type="evidence" value="ECO:0007669"/>
    <property type="project" value="InterPro"/>
</dbReference>
<evidence type="ECO:0000259" key="1">
    <source>
        <dbReference type="PROSITE" id="PS00716"/>
    </source>
</evidence>
<evidence type="ECO:0000313" key="3">
    <source>
        <dbReference type="Proteomes" id="UP000178851"/>
    </source>
</evidence>
<feature type="domain" description="RNA polymerase sigma-70" evidence="1">
    <location>
        <begin position="84"/>
        <end position="110"/>
    </location>
</feature>
<dbReference type="NCBIfam" id="TIGR02937">
    <property type="entry name" value="sigma70-ECF"/>
    <property type="match status" value="1"/>
</dbReference>
<dbReference type="InterPro" id="IPR000943">
    <property type="entry name" value="RNA_pol_sigma70"/>
</dbReference>
<reference evidence="2 3" key="1">
    <citation type="journal article" date="2016" name="Nat. Commun.">
        <title>Thousands of microbial genomes shed light on interconnected biogeochemical processes in an aquifer system.</title>
        <authorList>
            <person name="Anantharaman K."/>
            <person name="Brown C.T."/>
            <person name="Hug L.A."/>
            <person name="Sharon I."/>
            <person name="Castelle C.J."/>
            <person name="Probst A.J."/>
            <person name="Thomas B.C."/>
            <person name="Singh A."/>
            <person name="Wilkins M.J."/>
            <person name="Karaoz U."/>
            <person name="Brodie E.L."/>
            <person name="Williams K.H."/>
            <person name="Hubbard S.S."/>
            <person name="Banfield J.F."/>
        </authorList>
    </citation>
    <scope>NUCLEOTIDE SEQUENCE [LARGE SCALE GENOMIC DNA]</scope>
</reference>
<sequence length="126" mass="14468">MTGTFKGGHKIAVDQYLSRLKEEKLRREERRWFPIDSATNIPAEENTEEDVITRIEADAVKRSLTQLPKRWRTVVELHIEEGQTLKEVGEELGVSRSRAGNIQQAALRRLRQLFPRGSESEGGVER</sequence>
<dbReference type="InterPro" id="IPR013324">
    <property type="entry name" value="RNA_pol_sigma_r3/r4-like"/>
</dbReference>
<organism evidence="2 3">
    <name type="scientific">Candidatus Woesebacteria bacterium RIFCSPHIGHO2_01_FULL_39_28</name>
    <dbReference type="NCBI Taxonomy" id="1802496"/>
    <lineage>
        <taxon>Bacteria</taxon>
        <taxon>Candidatus Woeseibacteriota</taxon>
    </lineage>
</organism>
<evidence type="ECO:0000313" key="2">
    <source>
        <dbReference type="EMBL" id="OGM26145.1"/>
    </source>
</evidence>
<dbReference type="AlphaFoldDB" id="A0A1F7YI16"/>
<accession>A0A1F7YI16</accession>
<dbReference type="GO" id="GO:0003700">
    <property type="term" value="F:DNA-binding transcription factor activity"/>
    <property type="evidence" value="ECO:0007669"/>
    <property type="project" value="InterPro"/>
</dbReference>
<dbReference type="Gene3D" id="1.20.140.160">
    <property type="match status" value="1"/>
</dbReference>
<dbReference type="Proteomes" id="UP000178851">
    <property type="component" value="Unassembled WGS sequence"/>
</dbReference>
<dbReference type="Pfam" id="PF04545">
    <property type="entry name" value="Sigma70_r4"/>
    <property type="match status" value="1"/>
</dbReference>
<dbReference type="EMBL" id="MGGI01000016">
    <property type="protein sequence ID" value="OGM26145.1"/>
    <property type="molecule type" value="Genomic_DNA"/>
</dbReference>
<dbReference type="PRINTS" id="PR00046">
    <property type="entry name" value="SIGMA70FCT"/>
</dbReference>
<dbReference type="SUPFAM" id="SSF88659">
    <property type="entry name" value="Sigma3 and sigma4 domains of RNA polymerase sigma factors"/>
    <property type="match status" value="1"/>
</dbReference>
<comment type="caution">
    <text evidence="2">The sequence shown here is derived from an EMBL/GenBank/DDBJ whole genome shotgun (WGS) entry which is preliminary data.</text>
</comment>
<dbReference type="InterPro" id="IPR007630">
    <property type="entry name" value="RNA_pol_sigma70_r4"/>
</dbReference>
<name>A0A1F7YI16_9BACT</name>
<protein>
    <recommendedName>
        <fullName evidence="1">RNA polymerase sigma-70 domain-containing protein</fullName>
    </recommendedName>
</protein>
<dbReference type="PROSITE" id="PS00716">
    <property type="entry name" value="SIGMA70_2"/>
    <property type="match status" value="1"/>
</dbReference>
<dbReference type="InterPro" id="IPR014284">
    <property type="entry name" value="RNA_pol_sigma-70_dom"/>
</dbReference>
<dbReference type="CDD" id="cd06171">
    <property type="entry name" value="Sigma70_r4"/>
    <property type="match status" value="1"/>
</dbReference>
<gene>
    <name evidence="2" type="ORF">A2627_03840</name>
</gene>
<proteinExistence type="predicted"/>